<gene>
    <name evidence="1" type="ORF">GCWU000342_00083</name>
</gene>
<proteinExistence type="predicted"/>
<reference evidence="1" key="1">
    <citation type="submission" date="2009-04" db="EMBL/GenBank/DDBJ databases">
        <authorList>
            <person name="Weinstock G."/>
            <person name="Sodergren E."/>
            <person name="Clifton S."/>
            <person name="Fulton L."/>
            <person name="Fulton B."/>
            <person name="Courtney L."/>
            <person name="Fronick C."/>
            <person name="Harrison M."/>
            <person name="Strong C."/>
            <person name="Farmer C."/>
            <person name="Delahaunty K."/>
            <person name="Markovic C."/>
            <person name="Hall O."/>
            <person name="Minx P."/>
            <person name="Tomlinson C."/>
            <person name="Mitreva M."/>
            <person name="Nelson J."/>
            <person name="Hou S."/>
            <person name="Wollam A."/>
            <person name="Pepin K.H."/>
            <person name="Johnson M."/>
            <person name="Bhonagiri V."/>
            <person name="Nash W.E."/>
            <person name="Warren W."/>
            <person name="Chinwalla A."/>
            <person name="Mardis E.R."/>
            <person name="Wilson R.K."/>
        </authorList>
    </citation>
    <scope>NUCLEOTIDE SEQUENCE [LARGE SCALE GENOMIC DNA]</scope>
    <source>
        <strain evidence="1">DSM 14600</strain>
    </source>
</reference>
<organism evidence="1 2">
    <name type="scientific">Shuttleworthella satelles DSM 14600</name>
    <dbReference type="NCBI Taxonomy" id="626523"/>
    <lineage>
        <taxon>Bacteria</taxon>
        <taxon>Bacillati</taxon>
        <taxon>Bacillota</taxon>
        <taxon>Clostridia</taxon>
        <taxon>Lachnospirales</taxon>
        <taxon>Lachnospiraceae</taxon>
        <taxon>Shuttleworthella</taxon>
    </lineage>
</organism>
<evidence type="ECO:0000313" key="1">
    <source>
        <dbReference type="EMBL" id="EEP28742.1"/>
    </source>
</evidence>
<keyword evidence="2" id="KW-1185">Reference proteome</keyword>
<sequence>MAQKHTLMEDIHTASEWAAGNLSKTGYRADYSLESIREIERWIQENPQLFEGNSGSIIFAIGSYVGETMNRVYHGSWKTDDSDPQGELNIQVQIGTSIFWPVQRVMKRIRDGEENNLYDYVCAADPNAKSMSAGSFLDRFRRKK</sequence>
<accession>C4G8B6</accession>
<name>C4G8B6_9FIRM</name>
<dbReference type="AlphaFoldDB" id="C4G8B6"/>
<comment type="caution">
    <text evidence="1">The sequence shown here is derived from an EMBL/GenBank/DDBJ whole genome shotgun (WGS) entry which is preliminary data.</text>
</comment>
<evidence type="ECO:0000313" key="2">
    <source>
        <dbReference type="Proteomes" id="UP000003494"/>
    </source>
</evidence>
<dbReference type="HOGENOM" id="CLU_150061_0_0_9"/>
<dbReference type="EMBL" id="ACIP02000001">
    <property type="protein sequence ID" value="EEP28742.1"/>
    <property type="molecule type" value="Genomic_DNA"/>
</dbReference>
<protein>
    <recommendedName>
        <fullName evidence="3">DUF3806 domain-containing protein</fullName>
    </recommendedName>
</protein>
<dbReference type="RefSeq" id="WP_006905130.1">
    <property type="nucleotide sequence ID" value="NZ_GG665866.1"/>
</dbReference>
<dbReference type="eggNOG" id="ENOG5033CIN">
    <property type="taxonomic scope" value="Bacteria"/>
</dbReference>
<evidence type="ECO:0008006" key="3">
    <source>
        <dbReference type="Google" id="ProtNLM"/>
    </source>
</evidence>
<dbReference type="Proteomes" id="UP000003494">
    <property type="component" value="Unassembled WGS sequence"/>
</dbReference>
<dbReference type="STRING" id="626523.GCWU000342_00083"/>